<feature type="repeat" description="ANK" evidence="3">
    <location>
        <begin position="243"/>
        <end position="275"/>
    </location>
</feature>
<feature type="compositionally biased region" description="Polar residues" evidence="4">
    <location>
        <begin position="702"/>
        <end position="719"/>
    </location>
</feature>
<feature type="repeat" description="ANK" evidence="3">
    <location>
        <begin position="389"/>
        <end position="421"/>
    </location>
</feature>
<dbReference type="PROSITE" id="PS50297">
    <property type="entry name" value="ANK_REP_REGION"/>
    <property type="match status" value="8"/>
</dbReference>
<feature type="repeat" description="ANK" evidence="3">
    <location>
        <begin position="456"/>
        <end position="488"/>
    </location>
</feature>
<dbReference type="PANTHER" id="PTHR24198">
    <property type="entry name" value="ANKYRIN REPEAT AND PROTEIN KINASE DOMAIN-CONTAINING PROTEIN"/>
    <property type="match status" value="1"/>
</dbReference>
<feature type="repeat" description="ANK" evidence="3">
    <location>
        <begin position="108"/>
        <end position="140"/>
    </location>
</feature>
<feature type="repeat" description="ANK" evidence="3">
    <location>
        <begin position="422"/>
        <end position="454"/>
    </location>
</feature>
<feature type="compositionally biased region" description="Low complexity" evidence="4">
    <location>
        <begin position="736"/>
        <end position="751"/>
    </location>
</feature>
<keyword evidence="6" id="KW-1185">Reference proteome</keyword>
<feature type="compositionally biased region" description="Low complexity" evidence="4">
    <location>
        <begin position="631"/>
        <end position="645"/>
    </location>
</feature>
<reference evidence="6" key="1">
    <citation type="journal article" date="2010" name="Nature">
        <title>The Amphimedon queenslandica genome and the evolution of animal complexity.</title>
        <authorList>
            <person name="Srivastava M."/>
            <person name="Simakov O."/>
            <person name="Chapman J."/>
            <person name="Fahey B."/>
            <person name="Gauthier M.E."/>
            <person name="Mitros T."/>
            <person name="Richards G.S."/>
            <person name="Conaco C."/>
            <person name="Dacre M."/>
            <person name="Hellsten U."/>
            <person name="Larroux C."/>
            <person name="Putnam N.H."/>
            <person name="Stanke M."/>
            <person name="Adamska M."/>
            <person name="Darling A."/>
            <person name="Degnan S.M."/>
            <person name="Oakley T.H."/>
            <person name="Plachetzki D.C."/>
            <person name="Zhai Y."/>
            <person name="Adamski M."/>
            <person name="Calcino A."/>
            <person name="Cummins S.F."/>
            <person name="Goodstein D.M."/>
            <person name="Harris C."/>
            <person name="Jackson D.J."/>
            <person name="Leys S.P."/>
            <person name="Shu S."/>
            <person name="Woodcroft B.J."/>
            <person name="Vervoort M."/>
            <person name="Kosik K.S."/>
            <person name="Manning G."/>
            <person name="Degnan B.M."/>
            <person name="Rokhsar D.S."/>
        </authorList>
    </citation>
    <scope>NUCLEOTIDE SEQUENCE [LARGE SCALE GENOMIC DNA]</scope>
</reference>
<dbReference type="KEGG" id="aqu:109586977"/>
<organism evidence="5 6">
    <name type="scientific">Amphimedon queenslandica</name>
    <name type="common">Sponge</name>
    <dbReference type="NCBI Taxonomy" id="400682"/>
    <lineage>
        <taxon>Eukaryota</taxon>
        <taxon>Metazoa</taxon>
        <taxon>Porifera</taxon>
        <taxon>Demospongiae</taxon>
        <taxon>Heteroscleromorpha</taxon>
        <taxon>Haplosclerida</taxon>
        <taxon>Niphatidae</taxon>
        <taxon>Amphimedon</taxon>
    </lineage>
</organism>
<evidence type="ECO:0000256" key="4">
    <source>
        <dbReference type="SAM" id="MobiDB-lite"/>
    </source>
</evidence>
<dbReference type="RefSeq" id="XP_019858748.1">
    <property type="nucleotide sequence ID" value="XM_020003189.1"/>
</dbReference>
<feature type="compositionally biased region" description="Polar residues" evidence="4">
    <location>
        <begin position="800"/>
        <end position="819"/>
    </location>
</feature>
<dbReference type="Gene3D" id="1.25.40.20">
    <property type="entry name" value="Ankyrin repeat-containing domain"/>
    <property type="match status" value="4"/>
</dbReference>
<evidence type="ECO:0000256" key="1">
    <source>
        <dbReference type="ARBA" id="ARBA00022737"/>
    </source>
</evidence>
<dbReference type="AlphaFoldDB" id="A0AAN0JPL9"/>
<keyword evidence="1" id="KW-0677">Repeat</keyword>
<dbReference type="EnsemblMetazoa" id="XM_020003189.1">
    <property type="protein sequence ID" value="XP_019858748.1"/>
    <property type="gene ID" value="LOC109586977"/>
</dbReference>
<feature type="region of interest" description="Disordered" evidence="4">
    <location>
        <begin position="630"/>
        <end position="655"/>
    </location>
</feature>
<evidence type="ECO:0000256" key="3">
    <source>
        <dbReference type="PROSITE-ProRule" id="PRU00023"/>
    </source>
</evidence>
<dbReference type="Gene3D" id="1.20.5.190">
    <property type="match status" value="1"/>
</dbReference>
<accession>A0AAN0JPL9</accession>
<sequence>MVIIMDVGGLVTIVTIRRNTCTMFCGSVNEDSSVFSSPTAFIREIIQKGIHGEKQLSVGLTLCHTLLENGGQSNGSLLSAVTSNERISGIKSILAKKEIDINEASGDTGVTSLMISCLLGRDDVVKLLLKHGADTGLTDREQLNSFHYSIWGMNIKCVKALLSLPLVSSKDQYGRSAPMIAAHKGNIPIFQLLIKKGANLYDKDNGNRTVMHWAATSGNLSFLEMLYKRYIPDISEWSCTDEDGATPLHYSLIGSNTQILQFLISKGCNPIPPDTAKTLSVIHWSCALGLTDPLHCILTTSNNTNSANSNIDELVMCPSSVGEPLHVAASVGSMELSQLLVERGNDVVNNRDPSSGMTPLHCSSAHGHLNTLRLLLTNNAEANGLNHNNGQSGLHYASASGHGEVLKELLKNGAERDKPSSSSDSPIHLAASKGHKNILEILISDGTSIDIVRASDGRTPLHLSSLAGHSVAVQYLLDKGADCNRKDTTHGYTPLDLALLNGHSSVGDSLISSGGCTGAGRIHESATKIQQCWRRYVIKRREFVTRDWAARKIQYQYRSWSDKKRAKRVRRLREKRRNEAALIIQQNWLTYISIKRKMEQSYLALKTKLNYEYITTQLVLAQLEQHSKSINLPPSVTSNPTSTTNDTKHTPHSRCPTAGHILKLSSIGNETPRKPLLRPLPVVRTVSEQTDSANRLGILKSSKLQTRTHTSDPHSTSNRESQHVVQFVDEGQGYSSLSKSVSSPLFPSVSSTGGVLPSEGTKINSSESFDVDRLPALKKPVTGSSQKQTQSRRDSLPLLPQSSSIVGIGGSTRQDSLSSGKRIKKDSSLSLPAVNGSNAVKKSNPKRQKTEHGRSSKSQKSKISPERESLLLNHAERYSRLHQVMELLQEAKEKQKSSSVDDGNKADYRELKIQIQSTLEEAVRLRAETETLSGKISIKE</sequence>
<dbReference type="GeneID" id="109586977"/>
<protein>
    <recommendedName>
        <fullName evidence="7">cGMP-dependent protein kinase interacting domain-containing protein</fullName>
    </recommendedName>
</protein>
<evidence type="ECO:0000313" key="5">
    <source>
        <dbReference type="EnsemblMetazoa" id="XP_019858748.1"/>
    </source>
</evidence>
<dbReference type="Pfam" id="PF00023">
    <property type="entry name" value="Ank"/>
    <property type="match status" value="3"/>
</dbReference>
<feature type="repeat" description="ANK" evidence="3">
    <location>
        <begin position="324"/>
        <end position="352"/>
    </location>
</feature>
<dbReference type="InterPro" id="IPR002110">
    <property type="entry name" value="Ankyrin_rpt"/>
</dbReference>
<reference evidence="5" key="2">
    <citation type="submission" date="2024-06" db="UniProtKB">
        <authorList>
            <consortium name="EnsemblMetazoa"/>
        </authorList>
    </citation>
    <scope>IDENTIFICATION</scope>
</reference>
<dbReference type="PANTHER" id="PTHR24198:SF165">
    <property type="entry name" value="ANKYRIN REPEAT-CONTAINING PROTEIN-RELATED"/>
    <property type="match status" value="1"/>
</dbReference>
<dbReference type="PRINTS" id="PR01415">
    <property type="entry name" value="ANKYRIN"/>
</dbReference>
<dbReference type="SMART" id="SM00248">
    <property type="entry name" value="ANK"/>
    <property type="match status" value="12"/>
</dbReference>
<dbReference type="PROSITE" id="PS50096">
    <property type="entry name" value="IQ"/>
    <property type="match status" value="1"/>
</dbReference>
<dbReference type="Proteomes" id="UP000007879">
    <property type="component" value="Unassembled WGS sequence"/>
</dbReference>
<proteinExistence type="predicted"/>
<feature type="repeat" description="ANK" evidence="3">
    <location>
        <begin position="173"/>
        <end position="205"/>
    </location>
</feature>
<feature type="repeat" description="ANK" evidence="3">
    <location>
        <begin position="355"/>
        <end position="387"/>
    </location>
</feature>
<evidence type="ECO:0008006" key="7">
    <source>
        <dbReference type="Google" id="ProtNLM"/>
    </source>
</evidence>
<evidence type="ECO:0000313" key="6">
    <source>
        <dbReference type="Proteomes" id="UP000007879"/>
    </source>
</evidence>
<dbReference type="PROSITE" id="PS50088">
    <property type="entry name" value="ANK_REPEAT"/>
    <property type="match status" value="8"/>
</dbReference>
<name>A0AAN0JPL9_AMPQE</name>
<keyword evidence="2 3" id="KW-0040">ANK repeat</keyword>
<feature type="region of interest" description="Disordered" evidence="4">
    <location>
        <begin position="693"/>
        <end position="721"/>
    </location>
</feature>
<dbReference type="SUPFAM" id="SSF48403">
    <property type="entry name" value="Ankyrin repeat"/>
    <property type="match status" value="2"/>
</dbReference>
<dbReference type="InterPro" id="IPR036770">
    <property type="entry name" value="Ankyrin_rpt-contain_sf"/>
</dbReference>
<evidence type="ECO:0000256" key="2">
    <source>
        <dbReference type="ARBA" id="ARBA00023043"/>
    </source>
</evidence>
<dbReference type="Pfam" id="PF12796">
    <property type="entry name" value="Ank_2"/>
    <property type="match status" value="3"/>
</dbReference>
<feature type="region of interest" description="Disordered" evidence="4">
    <location>
        <begin position="736"/>
        <end position="867"/>
    </location>
</feature>